<dbReference type="Proteomes" id="UP000186455">
    <property type="component" value="Unassembled WGS sequence"/>
</dbReference>
<feature type="region of interest" description="Disordered" evidence="1">
    <location>
        <begin position="1"/>
        <end position="24"/>
    </location>
</feature>
<evidence type="ECO:0000256" key="1">
    <source>
        <dbReference type="SAM" id="MobiDB-lite"/>
    </source>
</evidence>
<organism evidence="2 3">
    <name type="scientific">Streptomyces uncialis</name>
    <dbReference type="NCBI Taxonomy" id="1048205"/>
    <lineage>
        <taxon>Bacteria</taxon>
        <taxon>Bacillati</taxon>
        <taxon>Actinomycetota</taxon>
        <taxon>Actinomycetes</taxon>
        <taxon>Kitasatosporales</taxon>
        <taxon>Streptomycetaceae</taxon>
        <taxon>Streptomyces</taxon>
    </lineage>
</organism>
<keyword evidence="3" id="KW-1185">Reference proteome</keyword>
<proteinExistence type="predicted"/>
<comment type="caution">
    <text evidence="2">The sequence shown here is derived from an EMBL/GenBank/DDBJ whole genome shotgun (WGS) entry which is preliminary data.</text>
</comment>
<dbReference type="EMBL" id="LFBV01000002">
    <property type="protein sequence ID" value="OKH94634.1"/>
    <property type="molecule type" value="Genomic_DNA"/>
</dbReference>
<accession>A0A1Q4V9X0</accession>
<protein>
    <submittedName>
        <fullName evidence="2">Uncharacterized protein</fullName>
    </submittedName>
</protein>
<dbReference type="AlphaFoldDB" id="A0A1Q4V9X0"/>
<gene>
    <name evidence="2" type="ORF">AB852_10385</name>
</gene>
<evidence type="ECO:0000313" key="2">
    <source>
        <dbReference type="EMBL" id="OKH94634.1"/>
    </source>
</evidence>
<name>A0A1Q4V9X0_9ACTN</name>
<sequence>MLTIEQPRTTAAPRGRPRAPRGGAGPLVVIVSPDIEASVAWAKRLHRAGPPRFVVRRWGDQRGYEYLRRAPGVLALLDTPRPEPTAELVRRVRALRLLAPVAVSTPGRVDCAALLAAGAVNVLCRNTAESAIAARIEADLRWLRRAPGPARGRGGEPLRPYRSQSLLLEILLGARSPLCCHDLRWLLGDPSRPMSLRALRARVERLAPHLARQGLECRRNVRWGADTFTLHRLGGPRFEDPAAPLGSGVRTDAA</sequence>
<reference evidence="2 3" key="1">
    <citation type="submission" date="2015-06" db="EMBL/GenBank/DDBJ databases">
        <title>Cloning and characterization of the uncialamcin biosynthetic gene cluster.</title>
        <authorList>
            <person name="Yan X."/>
            <person name="Huang T."/>
            <person name="Ge H."/>
            <person name="Shen B."/>
        </authorList>
    </citation>
    <scope>NUCLEOTIDE SEQUENCE [LARGE SCALE GENOMIC DNA]</scope>
    <source>
        <strain evidence="2 3">DCA2648</strain>
    </source>
</reference>
<evidence type="ECO:0000313" key="3">
    <source>
        <dbReference type="Proteomes" id="UP000186455"/>
    </source>
</evidence>
<dbReference type="RefSeq" id="WP_073786369.1">
    <property type="nucleotide sequence ID" value="NZ_CP109583.1"/>
</dbReference>
<dbReference type="GeneID" id="96790482"/>